<sequence length="612" mass="67143">MKVFFIFVLIINCSYEAAGFYTVEYYSGPSCAVNGRPFTLYAKFRPDNLTVTGITWIVKWSSVTIHAESNFVGRISEGYVRVPSRYNDTYLGRVELKPFMSGDEKFPFHMRMMGLTKPPNEGPTGYTYKSKMTIKLAEKPSITVVGFADFFSGGKTTLECVQSCRTGVNDYNWFMDGNFVISVTNNSRYSTAIEGRYSCEINGTSGIPSDPVWVGSPVYDCPFDAAQWCQDASIVKMRGNITQNVTADDLRQFGNVLVCNNSRAVSTRGMCPNRTVCNMDAYGFQCASHQATIITDCQKTTKYCPKELGFSMTSAKIIAHSLNSELLSIDGVGETKVFCGTDTEIYTPCSTNTTRADITTFNLFEKAPVWIRAPTTTEVMFLNVGDVFNMTCPKALMVAWFKNTELMSVVYGYDGNPMMVKTLMEADIEATWNCISFPRIGSNGNRTRLIYITSPPPTTTTTTTVTTTPSTVAPTTPTTTVETTTITLTTTTVETTTIAPAPPNTPIITTAETTTTYPNTTTTTDSNTTISTNTTMEDLANSTMENSSNTTEVNSTTTITTFDRDVAPVTERPKFSYKLSMILLVAVAAIEGIMIISVAVVFIGVCTSSHTQ</sequence>
<reference evidence="4 5" key="1">
    <citation type="journal article" date="2013" name="J. Virol.">
        <title>Comparative genomics of carp herpesviruses.</title>
        <authorList>
            <person name="Davison A.J."/>
            <person name="Kurobe T."/>
            <person name="Gatherer D."/>
            <person name="Cunningham C."/>
            <person name="Korf I."/>
            <person name="Fukuda H."/>
            <person name="Hedrick R.P."/>
            <person name="Waltzek T.B."/>
        </authorList>
    </citation>
    <scope>NUCLEOTIDE SEQUENCE [LARGE SCALE GENOMIC DNA]</scope>
    <source>
        <strain evidence="4">NG-J1</strain>
    </source>
</reference>
<evidence type="ECO:0000256" key="1">
    <source>
        <dbReference type="SAM" id="MobiDB-lite"/>
    </source>
</evidence>
<keyword evidence="2" id="KW-0812">Transmembrane</keyword>
<organism evidence="4 5">
    <name type="scientific">Cyprinid herpesvirus 1</name>
    <dbReference type="NCBI Taxonomy" id="317858"/>
    <lineage>
        <taxon>Viruses</taxon>
        <taxon>Duplodnaviria</taxon>
        <taxon>Heunggongvirae</taxon>
        <taxon>Peploviricota</taxon>
        <taxon>Herviviricetes</taxon>
        <taxon>Herpesvirales</taxon>
        <taxon>Alloherpesviridae</taxon>
        <taxon>Cyvirus</taxon>
        <taxon>Cyvirus cyprinidallo1</taxon>
    </lineage>
</organism>
<feature type="compositionally biased region" description="Low complexity" evidence="1">
    <location>
        <begin position="459"/>
        <end position="478"/>
    </location>
</feature>
<dbReference type="KEGG" id="vg:14011181"/>
<gene>
    <name evidence="4" type="ORF">CyHV1_ORF25A</name>
</gene>
<dbReference type="RefSeq" id="YP_007003692.1">
    <property type="nucleotide sequence ID" value="NC_019491.1"/>
</dbReference>
<accession>K7PC50</accession>
<evidence type="ECO:0000313" key="4">
    <source>
        <dbReference type="EMBL" id="AFJ20327.1"/>
    </source>
</evidence>
<keyword evidence="2" id="KW-1133">Transmembrane helix</keyword>
<evidence type="ECO:0000259" key="3">
    <source>
        <dbReference type="PROSITE" id="PS50835"/>
    </source>
</evidence>
<dbReference type="OrthoDB" id="33302at10239"/>
<dbReference type="GeneID" id="14011181"/>
<feature type="region of interest" description="Disordered" evidence="1">
    <location>
        <begin position="454"/>
        <end position="478"/>
    </location>
</feature>
<keyword evidence="5" id="KW-1185">Reference proteome</keyword>
<name>K7PC50_9VIRU</name>
<keyword evidence="2" id="KW-0472">Membrane</keyword>
<feature type="transmembrane region" description="Helical" evidence="2">
    <location>
        <begin position="581"/>
        <end position="606"/>
    </location>
</feature>
<proteinExistence type="predicted"/>
<dbReference type="Proteomes" id="UP000118426">
    <property type="component" value="Segment"/>
</dbReference>
<dbReference type="PROSITE" id="PS50835">
    <property type="entry name" value="IG_LIKE"/>
    <property type="match status" value="1"/>
</dbReference>
<dbReference type="InterPro" id="IPR007110">
    <property type="entry name" value="Ig-like_dom"/>
</dbReference>
<evidence type="ECO:0000256" key="2">
    <source>
        <dbReference type="SAM" id="Phobius"/>
    </source>
</evidence>
<feature type="domain" description="Ig-like" evidence="3">
    <location>
        <begin position="140"/>
        <end position="215"/>
    </location>
</feature>
<dbReference type="EMBL" id="JQ815363">
    <property type="protein sequence ID" value="AFJ20327.1"/>
    <property type="molecule type" value="Genomic_DNA"/>
</dbReference>
<evidence type="ECO:0000313" key="5">
    <source>
        <dbReference type="Proteomes" id="UP000118426"/>
    </source>
</evidence>
<protein>
    <submittedName>
        <fullName evidence="4">Membrane protein ORF25A</fullName>
    </submittedName>
</protein>